<proteinExistence type="predicted"/>
<dbReference type="PROSITE" id="PS50158">
    <property type="entry name" value="ZF_CCHC"/>
    <property type="match status" value="1"/>
</dbReference>
<evidence type="ECO:0000256" key="1">
    <source>
        <dbReference type="PROSITE-ProRule" id="PRU00047"/>
    </source>
</evidence>
<dbReference type="GO" id="GO:0003676">
    <property type="term" value="F:nucleic acid binding"/>
    <property type="evidence" value="ECO:0007669"/>
    <property type="project" value="InterPro"/>
</dbReference>
<sequence length="162" mass="17564">MTELRKLAWLACITSDKLLLRAFVVGLPSVVSRELRATANIENLALSAVVERARALMSELMEGPCAAVAARQFAGRNTDIRAEERVRNFADRDKQAGTQGERRCYECGGPHLVRSCPKKDKGVREVKCWTCGGIGHLSRACPSGQGNIQRGACAPEAPQGVE</sequence>
<keyword evidence="4" id="KW-1185">Reference proteome</keyword>
<name>A0AAE1ETX2_PETCI</name>
<comment type="caution">
    <text evidence="3">The sequence shown here is derived from an EMBL/GenBank/DDBJ whole genome shotgun (WGS) entry which is preliminary data.</text>
</comment>
<keyword evidence="1" id="KW-0862">Zinc</keyword>
<dbReference type="Proteomes" id="UP001286313">
    <property type="component" value="Unassembled WGS sequence"/>
</dbReference>
<dbReference type="InterPro" id="IPR036875">
    <property type="entry name" value="Znf_CCHC_sf"/>
</dbReference>
<gene>
    <name evidence="3" type="ORF">Pcinc_032535</name>
</gene>
<keyword evidence="1" id="KW-0863">Zinc-finger</keyword>
<evidence type="ECO:0000313" key="3">
    <source>
        <dbReference type="EMBL" id="KAK3861509.1"/>
    </source>
</evidence>
<organism evidence="3 4">
    <name type="scientific">Petrolisthes cinctipes</name>
    <name type="common">Flat porcelain crab</name>
    <dbReference type="NCBI Taxonomy" id="88211"/>
    <lineage>
        <taxon>Eukaryota</taxon>
        <taxon>Metazoa</taxon>
        <taxon>Ecdysozoa</taxon>
        <taxon>Arthropoda</taxon>
        <taxon>Crustacea</taxon>
        <taxon>Multicrustacea</taxon>
        <taxon>Malacostraca</taxon>
        <taxon>Eumalacostraca</taxon>
        <taxon>Eucarida</taxon>
        <taxon>Decapoda</taxon>
        <taxon>Pleocyemata</taxon>
        <taxon>Anomura</taxon>
        <taxon>Galatheoidea</taxon>
        <taxon>Porcellanidae</taxon>
        <taxon>Petrolisthes</taxon>
    </lineage>
</organism>
<dbReference type="SMART" id="SM00343">
    <property type="entry name" value="ZnF_C2HC"/>
    <property type="match status" value="2"/>
</dbReference>
<reference evidence="3" key="1">
    <citation type="submission" date="2023-10" db="EMBL/GenBank/DDBJ databases">
        <title>Genome assemblies of two species of porcelain crab, Petrolisthes cinctipes and Petrolisthes manimaculis (Anomura: Porcellanidae).</title>
        <authorList>
            <person name="Angst P."/>
        </authorList>
    </citation>
    <scope>NUCLEOTIDE SEQUENCE</scope>
    <source>
        <strain evidence="3">PB745_01</strain>
        <tissue evidence="3">Gill</tissue>
    </source>
</reference>
<dbReference type="SUPFAM" id="SSF57756">
    <property type="entry name" value="Retrovirus zinc finger-like domains"/>
    <property type="match status" value="1"/>
</dbReference>
<dbReference type="Gene3D" id="4.10.60.10">
    <property type="entry name" value="Zinc finger, CCHC-type"/>
    <property type="match status" value="1"/>
</dbReference>
<dbReference type="AlphaFoldDB" id="A0AAE1ETX2"/>
<dbReference type="Pfam" id="PF00098">
    <property type="entry name" value="zf-CCHC"/>
    <property type="match status" value="1"/>
</dbReference>
<evidence type="ECO:0000313" key="4">
    <source>
        <dbReference type="Proteomes" id="UP001286313"/>
    </source>
</evidence>
<dbReference type="InterPro" id="IPR001878">
    <property type="entry name" value="Znf_CCHC"/>
</dbReference>
<accession>A0AAE1ETX2</accession>
<evidence type="ECO:0000259" key="2">
    <source>
        <dbReference type="PROSITE" id="PS50158"/>
    </source>
</evidence>
<dbReference type="EMBL" id="JAWQEG010004476">
    <property type="protein sequence ID" value="KAK3861509.1"/>
    <property type="molecule type" value="Genomic_DNA"/>
</dbReference>
<protein>
    <recommendedName>
        <fullName evidence="2">CCHC-type domain-containing protein</fullName>
    </recommendedName>
</protein>
<feature type="domain" description="CCHC-type" evidence="2">
    <location>
        <begin position="127"/>
        <end position="143"/>
    </location>
</feature>
<keyword evidence="1" id="KW-0479">Metal-binding</keyword>
<dbReference type="GO" id="GO:0008270">
    <property type="term" value="F:zinc ion binding"/>
    <property type="evidence" value="ECO:0007669"/>
    <property type="project" value="UniProtKB-KW"/>
</dbReference>